<name>A0ACB8ZXL4_ARCLA</name>
<reference evidence="2" key="1">
    <citation type="journal article" date="2022" name="Mol. Ecol. Resour.">
        <title>The genomes of chicory, endive, great burdock and yacon provide insights into Asteraceae palaeo-polyploidization history and plant inulin production.</title>
        <authorList>
            <person name="Fan W."/>
            <person name="Wang S."/>
            <person name="Wang H."/>
            <person name="Wang A."/>
            <person name="Jiang F."/>
            <person name="Liu H."/>
            <person name="Zhao H."/>
            <person name="Xu D."/>
            <person name="Zhang Y."/>
        </authorList>
    </citation>
    <scope>NUCLEOTIDE SEQUENCE [LARGE SCALE GENOMIC DNA]</scope>
    <source>
        <strain evidence="2">cv. Niubang</strain>
    </source>
</reference>
<organism evidence="1 2">
    <name type="scientific">Arctium lappa</name>
    <name type="common">Greater burdock</name>
    <name type="synonym">Lappa major</name>
    <dbReference type="NCBI Taxonomy" id="4217"/>
    <lineage>
        <taxon>Eukaryota</taxon>
        <taxon>Viridiplantae</taxon>
        <taxon>Streptophyta</taxon>
        <taxon>Embryophyta</taxon>
        <taxon>Tracheophyta</taxon>
        <taxon>Spermatophyta</taxon>
        <taxon>Magnoliopsida</taxon>
        <taxon>eudicotyledons</taxon>
        <taxon>Gunneridae</taxon>
        <taxon>Pentapetalae</taxon>
        <taxon>asterids</taxon>
        <taxon>campanulids</taxon>
        <taxon>Asterales</taxon>
        <taxon>Asteraceae</taxon>
        <taxon>Carduoideae</taxon>
        <taxon>Cardueae</taxon>
        <taxon>Arctiinae</taxon>
        <taxon>Arctium</taxon>
    </lineage>
</organism>
<dbReference type="Proteomes" id="UP001055879">
    <property type="component" value="Linkage Group LG09"/>
</dbReference>
<comment type="caution">
    <text evidence="1">The sequence shown here is derived from an EMBL/GenBank/DDBJ whole genome shotgun (WGS) entry which is preliminary data.</text>
</comment>
<proteinExistence type="predicted"/>
<sequence>MGRVPQKRLGNYIRVEIVASEIENLDVIDDTEPSNNPTPTTIRKRKLKKKYKVVDTATENVASDIENLDDEIEPSNNSTPTTTHKRKFIVDDVETNIN</sequence>
<reference evidence="1 2" key="2">
    <citation type="journal article" date="2022" name="Mol. Ecol. Resour.">
        <title>The genomes of chicory, endive, great burdock and yacon provide insights into Asteraceae paleo-polyploidization history and plant inulin production.</title>
        <authorList>
            <person name="Fan W."/>
            <person name="Wang S."/>
            <person name="Wang H."/>
            <person name="Wang A."/>
            <person name="Jiang F."/>
            <person name="Liu H."/>
            <person name="Zhao H."/>
            <person name="Xu D."/>
            <person name="Zhang Y."/>
        </authorList>
    </citation>
    <scope>NUCLEOTIDE SEQUENCE [LARGE SCALE GENOMIC DNA]</scope>
    <source>
        <strain evidence="2">cv. Niubang</strain>
    </source>
</reference>
<dbReference type="EMBL" id="CM042055">
    <property type="protein sequence ID" value="KAI3702056.1"/>
    <property type="molecule type" value="Genomic_DNA"/>
</dbReference>
<keyword evidence="2" id="KW-1185">Reference proteome</keyword>
<protein>
    <submittedName>
        <fullName evidence="1">Uncharacterized protein</fullName>
    </submittedName>
</protein>
<evidence type="ECO:0000313" key="2">
    <source>
        <dbReference type="Proteomes" id="UP001055879"/>
    </source>
</evidence>
<evidence type="ECO:0000313" key="1">
    <source>
        <dbReference type="EMBL" id="KAI3702056.1"/>
    </source>
</evidence>
<gene>
    <name evidence="1" type="ORF">L6452_27670</name>
</gene>
<accession>A0ACB8ZXL4</accession>